<keyword evidence="3 15" id="KW-1003">Cell membrane</keyword>
<evidence type="ECO:0000256" key="10">
    <source>
        <dbReference type="ARBA" id="ARBA00023310"/>
    </source>
</evidence>
<evidence type="ECO:0000256" key="9">
    <source>
        <dbReference type="ARBA" id="ARBA00023136"/>
    </source>
</evidence>
<dbReference type="eggNOG" id="COG0711">
    <property type="taxonomic scope" value="Bacteria"/>
</dbReference>
<dbReference type="Gene3D" id="6.10.250.1580">
    <property type="match status" value="1"/>
</dbReference>
<reference evidence="18 19" key="1">
    <citation type="journal article" date="2011" name="J. Bacteriol.">
        <title>Genome sequence of Methyloversatilis universalis FAM5T, a methylotrophic representative of the order Rhodocyclales.</title>
        <authorList>
            <person name="Kittichotirat W."/>
            <person name="Good N.M."/>
            <person name="Hall R."/>
            <person name="Bringel F."/>
            <person name="Lajus A."/>
            <person name="Medigue C."/>
            <person name="Smalley N.E."/>
            <person name="Beck D."/>
            <person name="Bumgarner R."/>
            <person name="Vuilleumier S."/>
            <person name="Kalyuzhnaya M.G."/>
        </authorList>
    </citation>
    <scope>NUCLEOTIDE SEQUENCE [LARGE SCALE GENOMIC DNA]</scope>
    <source>
        <strain evidence="19">ATCC BAA-1314 / JCM 13912 / FAM5</strain>
    </source>
</reference>
<dbReference type="InterPro" id="IPR002146">
    <property type="entry name" value="ATP_synth_b/b'su_bac/chlpt"/>
</dbReference>
<evidence type="ECO:0000313" key="19">
    <source>
        <dbReference type="Proteomes" id="UP000005019"/>
    </source>
</evidence>
<evidence type="ECO:0000256" key="11">
    <source>
        <dbReference type="ARBA" id="ARBA00025198"/>
    </source>
</evidence>
<organism evidence="18 19">
    <name type="scientific">Methyloversatilis universalis (strain ATCC BAA-1314 / DSM 25237 / JCM 13912 / CCUG 52030 / FAM5)</name>
    <dbReference type="NCBI Taxonomy" id="1000565"/>
    <lineage>
        <taxon>Bacteria</taxon>
        <taxon>Pseudomonadati</taxon>
        <taxon>Pseudomonadota</taxon>
        <taxon>Betaproteobacteria</taxon>
        <taxon>Nitrosomonadales</taxon>
        <taxon>Sterolibacteriaceae</taxon>
        <taxon>Methyloversatilis</taxon>
    </lineage>
</organism>
<dbReference type="InterPro" id="IPR050059">
    <property type="entry name" value="ATP_synthase_B_chain"/>
</dbReference>
<proteinExistence type="inferred from homology"/>
<comment type="subunit">
    <text evidence="13">F-type ATPases have 2 components, F(1) - the catalytic core - and F(0) - the membrane proton channel. F(1) has five subunits: alpha(3), beta(3), gamma(1), delta(1), epsilon(1). F(0) has four main subunits: a(1), b(2) and c(10-14). The alpha and beta chains form an alternating ring which encloses part of the gamma chain. F(1) is attached to F(0) by a central stalk formed by the gamma and epsilon chains, while a peripheral stalk is formed by the delta and b chains.</text>
</comment>
<sequence>MNATLIIQIVVFLTFVWFTKSFVWPPIVKALDERAKKIADGLAAADKAKADLANAEKKSVEELRAARESAAELRSGAEKQAAKLVEDARAEANRIVAAAREAATNEAAAAAQKAKDALRDQVAQLAVAGAERILRREINAQVHADLLANLKQELS</sequence>
<evidence type="ECO:0000313" key="18">
    <source>
        <dbReference type="EMBL" id="EGK70464.1"/>
    </source>
</evidence>
<evidence type="ECO:0000256" key="1">
    <source>
        <dbReference type="ARBA" id="ARBA00005513"/>
    </source>
</evidence>
<feature type="transmembrane region" description="Helical" evidence="15">
    <location>
        <begin position="6"/>
        <end position="27"/>
    </location>
</feature>
<dbReference type="NCBIfam" id="NF004411">
    <property type="entry name" value="PRK05759.1-2"/>
    <property type="match status" value="1"/>
</dbReference>
<dbReference type="AlphaFoldDB" id="F5RFX6"/>
<dbReference type="PANTHER" id="PTHR33445">
    <property type="entry name" value="ATP SYNTHASE SUBUNIT B', CHLOROPLASTIC"/>
    <property type="match status" value="1"/>
</dbReference>
<dbReference type="Pfam" id="PF00430">
    <property type="entry name" value="ATP-synt_B"/>
    <property type="match status" value="1"/>
</dbReference>
<evidence type="ECO:0000256" key="3">
    <source>
        <dbReference type="ARBA" id="ARBA00022475"/>
    </source>
</evidence>
<keyword evidence="7 15" id="KW-1133">Transmembrane helix</keyword>
<name>F5RFX6_METUF</name>
<dbReference type="EMBL" id="AFHG01000057">
    <property type="protein sequence ID" value="EGK70464.1"/>
    <property type="molecule type" value="Genomic_DNA"/>
</dbReference>
<dbReference type="NCBIfam" id="TIGR01144">
    <property type="entry name" value="ATP_synt_b"/>
    <property type="match status" value="1"/>
</dbReference>
<comment type="function">
    <text evidence="11 15">F(1)F(0) ATP synthase produces ATP from ADP in the presence of a proton or sodium gradient. F-type ATPases consist of two structural domains, F(1) containing the extramembraneous catalytic core and F(0) containing the membrane proton channel, linked together by a central stalk and a peripheral stalk. During catalysis, ATP synthesis in the catalytic domain of F(1) is coupled via a rotary mechanism of the central stalk subunits to proton translocation.</text>
</comment>
<keyword evidence="19" id="KW-1185">Reference proteome</keyword>
<comment type="caution">
    <text evidence="18">The sequence shown here is derived from an EMBL/GenBank/DDBJ whole genome shotgun (WGS) entry which is preliminary data.</text>
</comment>
<keyword evidence="9 15" id="KW-0472">Membrane</keyword>
<evidence type="ECO:0000256" key="15">
    <source>
        <dbReference type="HAMAP-Rule" id="MF_01398"/>
    </source>
</evidence>
<dbReference type="InterPro" id="IPR005864">
    <property type="entry name" value="ATP_synth_F0_bsu_bac"/>
</dbReference>
<evidence type="ECO:0000256" key="5">
    <source>
        <dbReference type="ARBA" id="ARBA00022692"/>
    </source>
</evidence>
<evidence type="ECO:0000256" key="4">
    <source>
        <dbReference type="ARBA" id="ARBA00022547"/>
    </source>
</evidence>
<dbReference type="GO" id="GO:0012505">
    <property type="term" value="C:endomembrane system"/>
    <property type="evidence" value="ECO:0007669"/>
    <property type="project" value="UniProtKB-SubCell"/>
</dbReference>
<accession>F5RFX6</accession>
<keyword evidence="6 15" id="KW-0375">Hydrogen ion transport</keyword>
<dbReference type="HAMAP" id="MF_01398">
    <property type="entry name" value="ATP_synth_b_bprime"/>
    <property type="match status" value="1"/>
</dbReference>
<feature type="coiled-coil region" evidence="17">
    <location>
        <begin position="38"/>
        <end position="128"/>
    </location>
</feature>
<keyword evidence="17" id="KW-0175">Coiled coil</keyword>
<keyword evidence="2 15" id="KW-0813">Transport</keyword>
<evidence type="ECO:0000256" key="12">
    <source>
        <dbReference type="ARBA" id="ARBA00025614"/>
    </source>
</evidence>
<dbReference type="PANTHER" id="PTHR33445:SF1">
    <property type="entry name" value="ATP SYNTHASE SUBUNIT B"/>
    <property type="match status" value="1"/>
</dbReference>
<comment type="subunit">
    <text evidence="15">F-type ATPases have 2 components, F(1) - the catalytic core - and F(0) - the membrane proton channel. F(1) has five subunits: alpha(3), beta(3), gamma(1), delta(1), epsilon(1). F(0) has three main subunits: a(1), b(2) and c(10-14). The alpha and beta chains form an alternating ring which encloses part of the gamma chain. F(1) is attached to F(0) by a central stalk formed by the gamma and epsilon chains, while a peripheral stalk is formed by the delta and b chains.</text>
</comment>
<comment type="function">
    <text evidence="12">Component of the F(0) channel, it forms part of the peripheral stalk, linking F(1) to F(0). The b'-subunit is a diverged and duplicated form of b found in plants and photosynthetic bacteria.</text>
</comment>
<gene>
    <name evidence="15" type="primary">atpF</name>
    <name evidence="18" type="ORF">METUNv1_03369</name>
</gene>
<evidence type="ECO:0000256" key="6">
    <source>
        <dbReference type="ARBA" id="ARBA00022781"/>
    </source>
</evidence>
<dbReference type="GO" id="GO:0046961">
    <property type="term" value="F:proton-transporting ATPase activity, rotational mechanism"/>
    <property type="evidence" value="ECO:0007669"/>
    <property type="project" value="TreeGrafter"/>
</dbReference>
<keyword evidence="10 15" id="KW-0066">ATP synthesis</keyword>
<keyword evidence="8 15" id="KW-0406">Ion transport</keyword>
<comment type="similarity">
    <text evidence="1 15 16">Belongs to the ATPase B chain family.</text>
</comment>
<evidence type="ECO:0000256" key="8">
    <source>
        <dbReference type="ARBA" id="ARBA00023065"/>
    </source>
</evidence>
<dbReference type="GO" id="GO:0005886">
    <property type="term" value="C:plasma membrane"/>
    <property type="evidence" value="ECO:0007669"/>
    <property type="project" value="UniProtKB-SubCell"/>
</dbReference>
<evidence type="ECO:0000256" key="16">
    <source>
        <dbReference type="RuleBase" id="RU003848"/>
    </source>
</evidence>
<keyword evidence="4 15" id="KW-0138">CF(0)</keyword>
<dbReference type="Proteomes" id="UP000005019">
    <property type="component" value="Unassembled WGS sequence"/>
</dbReference>
<keyword evidence="5 15" id="KW-0812">Transmembrane</keyword>
<dbReference type="GO" id="GO:0046933">
    <property type="term" value="F:proton-transporting ATP synthase activity, rotational mechanism"/>
    <property type="evidence" value="ECO:0007669"/>
    <property type="project" value="UniProtKB-UniRule"/>
</dbReference>
<evidence type="ECO:0000256" key="7">
    <source>
        <dbReference type="ARBA" id="ARBA00022989"/>
    </source>
</evidence>
<dbReference type="GO" id="GO:0045259">
    <property type="term" value="C:proton-transporting ATP synthase complex"/>
    <property type="evidence" value="ECO:0007669"/>
    <property type="project" value="UniProtKB-KW"/>
</dbReference>
<evidence type="ECO:0000256" key="2">
    <source>
        <dbReference type="ARBA" id="ARBA00022448"/>
    </source>
</evidence>
<comment type="subcellular location">
    <subcellularLocation>
        <location evidence="15">Cell membrane</location>
        <topology evidence="15">Single-pass membrane protein</topology>
    </subcellularLocation>
    <subcellularLocation>
        <location evidence="14">Endomembrane system</location>
        <topology evidence="14">Single-pass membrane protein</topology>
    </subcellularLocation>
</comment>
<evidence type="ECO:0000256" key="13">
    <source>
        <dbReference type="ARBA" id="ARBA00026054"/>
    </source>
</evidence>
<evidence type="ECO:0000256" key="17">
    <source>
        <dbReference type="SAM" id="Coils"/>
    </source>
</evidence>
<dbReference type="STRING" id="1000565.METUNv1_03369"/>
<evidence type="ECO:0000256" key="14">
    <source>
        <dbReference type="ARBA" id="ARBA00037847"/>
    </source>
</evidence>
<dbReference type="CDD" id="cd06503">
    <property type="entry name" value="ATP-synt_Fo_b"/>
    <property type="match status" value="1"/>
</dbReference>
<protein>
    <recommendedName>
        <fullName evidence="15">ATP synthase subunit b</fullName>
    </recommendedName>
    <alternativeName>
        <fullName evidence="15">ATP synthase F(0) sector subunit b</fullName>
    </alternativeName>
    <alternativeName>
        <fullName evidence="15">ATPase subunit I</fullName>
    </alternativeName>
    <alternativeName>
        <fullName evidence="15">F-type ATPase subunit b</fullName>
        <shortName evidence="15">F-ATPase subunit b</shortName>
    </alternativeName>
</protein>